<keyword evidence="6 7" id="KW-0408">Iron</keyword>
<feature type="binding site" evidence="7">
    <location>
        <position position="325"/>
    </location>
    <ligand>
        <name>Fe(3+)</name>
        <dbReference type="ChEBI" id="CHEBI:29034"/>
    </ligand>
</feature>
<dbReference type="FunFam" id="3.20.20.140:FF:000007">
    <property type="entry name" value="Imidazolonepropionase"/>
    <property type="match status" value="1"/>
</dbReference>
<gene>
    <name evidence="7" type="primary">hutI</name>
    <name evidence="9" type="ORF">NP7_09785</name>
</gene>
<name>A0A2D2LXR2_FAUOS</name>
<dbReference type="InterPro" id="IPR005920">
    <property type="entry name" value="HutI"/>
</dbReference>
<comment type="similarity">
    <text evidence="7">Belongs to the metallo-dependent hydrolases superfamily. HutI family.</text>
</comment>
<comment type="cofactor">
    <cofactor evidence="7">
        <name>Zn(2+)</name>
        <dbReference type="ChEBI" id="CHEBI:29105"/>
    </cofactor>
    <cofactor evidence="7">
        <name>Fe(3+)</name>
        <dbReference type="ChEBI" id="CHEBI:29034"/>
    </cofactor>
    <text evidence="7">Binds 1 zinc or iron ion per subunit.</text>
</comment>
<dbReference type="HAMAP" id="MF_00372">
    <property type="entry name" value="HutI"/>
    <property type="match status" value="1"/>
</dbReference>
<keyword evidence="5 7" id="KW-0862">Zinc</keyword>
<feature type="binding site" evidence="7">
    <location>
        <position position="329"/>
    </location>
    <ligand>
        <name>N-formimidoyl-L-glutamate</name>
        <dbReference type="ChEBI" id="CHEBI:58928"/>
    </ligand>
</feature>
<feature type="binding site" evidence="7">
    <location>
        <position position="90"/>
    </location>
    <ligand>
        <name>4-imidazolone-5-propanoate</name>
        <dbReference type="ChEBI" id="CHEBI:77893"/>
    </ligand>
</feature>
<dbReference type="Gene3D" id="2.30.40.10">
    <property type="entry name" value="Urease, subunit C, domain 1"/>
    <property type="match status" value="1"/>
</dbReference>
<reference evidence="10" key="1">
    <citation type="submission" date="2017-10" db="EMBL/GenBank/DDBJ databases">
        <title>Complete genome sequence of Moraxella osloensis NP7 isolated from human skin.</title>
        <authorList>
            <person name="Lee K."/>
            <person name="Lim J.Y."/>
            <person name="Hwang I."/>
        </authorList>
    </citation>
    <scope>NUCLEOTIDE SEQUENCE [LARGE SCALE GENOMIC DNA]</scope>
    <source>
        <strain evidence="10">NP7</strain>
        <plasmid evidence="10">pnp7-1</plasmid>
    </source>
</reference>
<dbReference type="InterPro" id="IPR011059">
    <property type="entry name" value="Metal-dep_hydrolase_composite"/>
</dbReference>
<evidence type="ECO:0000313" key="9">
    <source>
        <dbReference type="EMBL" id="ATR79808.1"/>
    </source>
</evidence>
<evidence type="ECO:0000313" key="10">
    <source>
        <dbReference type="Proteomes" id="UP000229340"/>
    </source>
</evidence>
<dbReference type="UniPathway" id="UPA00379">
    <property type="reaction ID" value="UER00551"/>
</dbReference>
<dbReference type="EC" id="3.5.2.7" evidence="1 7"/>
<proteinExistence type="inferred from homology"/>
<feature type="binding site" evidence="7">
    <location>
        <position position="83"/>
    </location>
    <ligand>
        <name>Fe(3+)</name>
        <dbReference type="ChEBI" id="CHEBI:29034"/>
    </ligand>
</feature>
<dbReference type="InterPro" id="IPR006680">
    <property type="entry name" value="Amidohydro-rel"/>
</dbReference>
<dbReference type="GO" id="GO:0005737">
    <property type="term" value="C:cytoplasm"/>
    <property type="evidence" value="ECO:0007669"/>
    <property type="project" value="UniProtKB-SubCell"/>
</dbReference>
<feature type="binding site" evidence="7">
    <location>
        <position position="327"/>
    </location>
    <ligand>
        <name>N-formimidoyl-L-glutamate</name>
        <dbReference type="ChEBI" id="CHEBI:58928"/>
    </ligand>
</feature>
<comment type="catalytic activity">
    <reaction evidence="7">
        <text>4-imidazolone-5-propanoate + H2O = N-formimidoyl-L-glutamate</text>
        <dbReference type="Rhea" id="RHEA:23660"/>
        <dbReference type="ChEBI" id="CHEBI:15377"/>
        <dbReference type="ChEBI" id="CHEBI:58928"/>
        <dbReference type="ChEBI" id="CHEBI:77893"/>
        <dbReference type="EC" id="3.5.2.7"/>
    </reaction>
</comment>
<dbReference type="Gene3D" id="3.20.20.140">
    <property type="entry name" value="Metal-dependent hydrolases"/>
    <property type="match status" value="1"/>
</dbReference>
<dbReference type="AlphaFoldDB" id="A0A2D2LXR2"/>
<dbReference type="Pfam" id="PF01979">
    <property type="entry name" value="Amidohydro_1"/>
    <property type="match status" value="1"/>
</dbReference>
<geneLocation type="plasmid" evidence="10">
    <name>pnp7-1</name>
</geneLocation>
<sequence>MTQCFDTLIIHANIATMNAEFGFGLIGESAVPYGQVLDGAIAISDGKIAWLGATADIEQISAKQTIDLQGKWLTPALIDCHTHIVYAGNRSNEFEMRLNGVRYEDIAKQGGGILATVKATREASFDELYAQSEKRFQALIGEGVGTVEIKSGYGLDLATERKMLQVARKLGKDYGVTVKTTYLAAHATPPEYQHQNDAYIEQVCEWLPILHGEGLIDAVDAFCEHIAFSTEQVRRVFDVAASLGLPVKLHAEQMSDMGGGALVASFDGLSADHIEYLSDVSIDKMAQSGTVGVLLPTAFYVLRETKLPPIEKMREQGVRMAISTDCNPGTSPSTSILLAMNMACTFFKLTPEEALAGTTLHAAKALGLQDSKGKIAVGFDAQLSVWDIDRPADLSYLIGENRHNKQYKF</sequence>
<evidence type="ECO:0000256" key="6">
    <source>
        <dbReference type="ARBA" id="ARBA00023004"/>
    </source>
</evidence>
<dbReference type="SUPFAM" id="SSF51556">
    <property type="entry name" value="Metallo-dependent hydrolases"/>
    <property type="match status" value="1"/>
</dbReference>
<feature type="binding site" evidence="7">
    <location>
        <position position="81"/>
    </location>
    <ligand>
        <name>Fe(3+)</name>
        <dbReference type="ChEBI" id="CHEBI:29034"/>
    </ligand>
</feature>
<organism evidence="9 10">
    <name type="scientific">Faucicola osloensis</name>
    <name type="common">Moraxella osloensis</name>
    <dbReference type="NCBI Taxonomy" id="34062"/>
    <lineage>
        <taxon>Bacteria</taxon>
        <taxon>Pseudomonadati</taxon>
        <taxon>Pseudomonadota</taxon>
        <taxon>Gammaproteobacteria</taxon>
        <taxon>Moraxellales</taxon>
        <taxon>Moraxellaceae</taxon>
        <taxon>Faucicola</taxon>
    </lineage>
</organism>
<evidence type="ECO:0000256" key="4">
    <source>
        <dbReference type="ARBA" id="ARBA00022808"/>
    </source>
</evidence>
<evidence type="ECO:0000256" key="1">
    <source>
        <dbReference type="ARBA" id="ARBA00012864"/>
    </source>
</evidence>
<accession>A0A2D2LXR2</accession>
<dbReference type="SUPFAM" id="SSF51338">
    <property type="entry name" value="Composite domain of metallo-dependent hydrolases"/>
    <property type="match status" value="1"/>
</dbReference>
<dbReference type="EMBL" id="CP024444">
    <property type="protein sequence ID" value="ATR79808.1"/>
    <property type="molecule type" value="Genomic_DNA"/>
</dbReference>
<dbReference type="GO" id="GO:0005506">
    <property type="term" value="F:iron ion binding"/>
    <property type="evidence" value="ECO:0007669"/>
    <property type="project" value="UniProtKB-UniRule"/>
</dbReference>
<dbReference type="GO" id="GO:0050480">
    <property type="term" value="F:imidazolonepropionase activity"/>
    <property type="evidence" value="ECO:0007669"/>
    <property type="project" value="UniProtKB-UniRule"/>
</dbReference>
<feature type="binding site" evidence="7">
    <location>
        <position position="253"/>
    </location>
    <ligand>
        <name>4-imidazolone-5-propanoate</name>
        <dbReference type="ChEBI" id="CHEBI:77893"/>
    </ligand>
</feature>
<evidence type="ECO:0000256" key="2">
    <source>
        <dbReference type="ARBA" id="ARBA00022723"/>
    </source>
</evidence>
<feature type="binding site" evidence="7">
    <location>
        <position position="81"/>
    </location>
    <ligand>
        <name>Zn(2+)</name>
        <dbReference type="ChEBI" id="CHEBI:29105"/>
    </ligand>
</feature>
<dbReference type="InterPro" id="IPR032466">
    <property type="entry name" value="Metal_Hydrolase"/>
</dbReference>
<dbReference type="PANTHER" id="PTHR42752">
    <property type="entry name" value="IMIDAZOLONEPROPIONASE"/>
    <property type="match status" value="1"/>
</dbReference>
<feature type="binding site" evidence="7">
    <location>
        <position position="186"/>
    </location>
    <ligand>
        <name>4-imidazolone-5-propanoate</name>
        <dbReference type="ChEBI" id="CHEBI:77893"/>
    </ligand>
</feature>
<evidence type="ECO:0000259" key="8">
    <source>
        <dbReference type="Pfam" id="PF01979"/>
    </source>
</evidence>
<evidence type="ECO:0000256" key="5">
    <source>
        <dbReference type="ARBA" id="ARBA00022833"/>
    </source>
</evidence>
<feature type="binding site" evidence="7">
    <location>
        <position position="250"/>
    </location>
    <ligand>
        <name>Zn(2+)</name>
        <dbReference type="ChEBI" id="CHEBI:29105"/>
    </ligand>
</feature>
<dbReference type="RefSeq" id="WP_100271019.1">
    <property type="nucleotide sequence ID" value="NZ_CP024444.1"/>
</dbReference>
<dbReference type="GO" id="GO:0008270">
    <property type="term" value="F:zinc ion binding"/>
    <property type="evidence" value="ECO:0007669"/>
    <property type="project" value="UniProtKB-UniRule"/>
</dbReference>
<keyword evidence="9" id="KW-0614">Plasmid</keyword>
<keyword evidence="7" id="KW-0963">Cytoplasm</keyword>
<feature type="domain" description="Amidohydrolase-related" evidence="8">
    <location>
        <begin position="73"/>
        <end position="390"/>
    </location>
</feature>
<dbReference type="PANTHER" id="PTHR42752:SF1">
    <property type="entry name" value="IMIDAZOLONEPROPIONASE-RELATED"/>
    <property type="match status" value="1"/>
</dbReference>
<feature type="binding site" evidence="7">
    <location>
        <position position="325"/>
    </location>
    <ligand>
        <name>Zn(2+)</name>
        <dbReference type="ChEBI" id="CHEBI:29105"/>
    </ligand>
</feature>
<dbReference type="NCBIfam" id="TIGR01224">
    <property type="entry name" value="hutI"/>
    <property type="match status" value="1"/>
</dbReference>
<dbReference type="Proteomes" id="UP000229340">
    <property type="component" value="Plasmid pNP7-1"/>
</dbReference>
<keyword evidence="3 7" id="KW-0378">Hydrolase</keyword>
<comment type="pathway">
    <text evidence="7">Amino-acid degradation; L-histidine degradation into L-glutamate; N-formimidoyl-L-glutamate from L-histidine: step 3/3.</text>
</comment>
<feature type="binding site" evidence="7">
    <location>
        <position position="250"/>
    </location>
    <ligand>
        <name>Fe(3+)</name>
        <dbReference type="ChEBI" id="CHEBI:29034"/>
    </ligand>
</feature>
<protein>
    <recommendedName>
        <fullName evidence="1 7">Imidazolonepropionase</fullName>
        <ecNumber evidence="1 7">3.5.2.7</ecNumber>
    </recommendedName>
    <alternativeName>
        <fullName evidence="7">Imidazolone-5-propionate hydrolase</fullName>
    </alternativeName>
</protein>
<dbReference type="GO" id="GO:0019557">
    <property type="term" value="P:L-histidine catabolic process to glutamate and formate"/>
    <property type="evidence" value="ECO:0007669"/>
    <property type="project" value="UniProtKB-UniPathway"/>
</dbReference>
<evidence type="ECO:0000256" key="7">
    <source>
        <dbReference type="HAMAP-Rule" id="MF_00372"/>
    </source>
</evidence>
<evidence type="ECO:0000256" key="3">
    <source>
        <dbReference type="ARBA" id="ARBA00022801"/>
    </source>
</evidence>
<comment type="function">
    <text evidence="7">Catalyzes the hydrolytic cleavage of the carbon-nitrogen bond in imidazolone-5-propanoate to yield N-formimidoyl-L-glutamate. It is the third step in the universal histidine degradation pathway.</text>
</comment>
<feature type="binding site" evidence="7">
    <location>
        <position position="153"/>
    </location>
    <ligand>
        <name>4-imidazolone-5-propanoate</name>
        <dbReference type="ChEBI" id="CHEBI:77893"/>
    </ligand>
</feature>
<feature type="binding site" evidence="7">
    <location>
        <position position="153"/>
    </location>
    <ligand>
        <name>N-formimidoyl-L-glutamate</name>
        <dbReference type="ChEBI" id="CHEBI:58928"/>
    </ligand>
</feature>
<keyword evidence="2 7" id="KW-0479">Metal-binding</keyword>
<keyword evidence="4 7" id="KW-0369">Histidine metabolism</keyword>
<dbReference type="CDD" id="cd01296">
    <property type="entry name" value="Imidazolone-5PH"/>
    <property type="match status" value="1"/>
</dbReference>
<feature type="binding site" evidence="7">
    <location>
        <position position="83"/>
    </location>
    <ligand>
        <name>Zn(2+)</name>
        <dbReference type="ChEBI" id="CHEBI:29105"/>
    </ligand>
</feature>
<dbReference type="GO" id="GO:0019556">
    <property type="term" value="P:L-histidine catabolic process to glutamate and formamide"/>
    <property type="evidence" value="ECO:0007669"/>
    <property type="project" value="UniProtKB-UniRule"/>
</dbReference>
<comment type="subcellular location">
    <subcellularLocation>
        <location evidence="7">Cytoplasm</location>
    </subcellularLocation>
</comment>
<feature type="binding site" evidence="7">
    <location>
        <position position="330"/>
    </location>
    <ligand>
        <name>4-imidazolone-5-propanoate</name>
        <dbReference type="ChEBI" id="CHEBI:77893"/>
    </ligand>
</feature>